<gene>
    <name evidence="4" type="ORF">J0P97_14155</name>
</gene>
<dbReference type="InterPro" id="IPR041673">
    <property type="entry name" value="TetR_C_23"/>
</dbReference>
<dbReference type="InterPro" id="IPR036271">
    <property type="entry name" value="Tet_transcr_reg_TetR-rel_C_sf"/>
</dbReference>
<reference evidence="4 5" key="1">
    <citation type="submission" date="2021-03" db="EMBL/GenBank/DDBJ databases">
        <title>Microbacterium pauli sp. nov., isolated from microfiltered milk.</title>
        <authorList>
            <person name="Bellassi P."/>
            <person name="Fontana A."/>
            <person name="Callegari M.L."/>
            <person name="Lorenzo M."/>
            <person name="Cappa F."/>
        </authorList>
    </citation>
    <scope>NUCLEOTIDE SEQUENCE [LARGE SCALE GENOMIC DNA]</scope>
    <source>
        <strain evidence="4 5">DSM 18909</strain>
    </source>
</reference>
<dbReference type="SUPFAM" id="SSF46689">
    <property type="entry name" value="Homeodomain-like"/>
    <property type="match status" value="1"/>
</dbReference>
<feature type="domain" description="HTH tetR-type" evidence="3">
    <location>
        <begin position="14"/>
        <end position="74"/>
    </location>
</feature>
<dbReference type="PRINTS" id="PR00455">
    <property type="entry name" value="HTHTETR"/>
</dbReference>
<evidence type="ECO:0000256" key="2">
    <source>
        <dbReference type="PROSITE-ProRule" id="PRU00335"/>
    </source>
</evidence>
<evidence type="ECO:0000256" key="1">
    <source>
        <dbReference type="ARBA" id="ARBA00023125"/>
    </source>
</evidence>
<dbReference type="Pfam" id="PF00440">
    <property type="entry name" value="TetR_N"/>
    <property type="match status" value="1"/>
</dbReference>
<dbReference type="PROSITE" id="PS50977">
    <property type="entry name" value="HTH_TETR_2"/>
    <property type="match status" value="1"/>
</dbReference>
<dbReference type="PROSITE" id="PS01081">
    <property type="entry name" value="HTH_TETR_1"/>
    <property type="match status" value="1"/>
</dbReference>
<dbReference type="InterPro" id="IPR023772">
    <property type="entry name" value="DNA-bd_HTH_TetR-type_CS"/>
</dbReference>
<dbReference type="SUPFAM" id="SSF48498">
    <property type="entry name" value="Tetracyclin repressor-like, C-terminal domain"/>
    <property type="match status" value="1"/>
</dbReference>
<accession>A0ABS5XXS4</accession>
<sequence length="227" mass="25047">MFSSPTDAAQSKSDRTRAALREIALTSFRERGYDATTMRLIAQEAGVSVGNAYYHFATKNDLVQELYLDVQERHRAAAAPALAGETDLIERIAIVYRTGLDRLTPYHPHAAEFLSAAMSPRSEINPLSPASTASRDITEGLFRDAVSGARRSGLPSDLARALPAALFLSHLLLALFWVYDRSPGQERTRRLLDRGLRLLRAALPLVRLPIARGLVREVLELVAEVGR</sequence>
<dbReference type="InterPro" id="IPR009057">
    <property type="entry name" value="Homeodomain-like_sf"/>
</dbReference>
<comment type="caution">
    <text evidence="4">The sequence shown here is derived from an EMBL/GenBank/DDBJ whole genome shotgun (WGS) entry which is preliminary data.</text>
</comment>
<dbReference type="PANTHER" id="PTHR30055:SF146">
    <property type="entry name" value="HTH-TYPE TRANSCRIPTIONAL DUAL REGULATOR CECR"/>
    <property type="match status" value="1"/>
</dbReference>
<dbReference type="Pfam" id="PF17931">
    <property type="entry name" value="TetR_C_23"/>
    <property type="match status" value="1"/>
</dbReference>
<evidence type="ECO:0000313" key="5">
    <source>
        <dbReference type="Proteomes" id="UP000740605"/>
    </source>
</evidence>
<dbReference type="PANTHER" id="PTHR30055">
    <property type="entry name" value="HTH-TYPE TRANSCRIPTIONAL REGULATOR RUTR"/>
    <property type="match status" value="1"/>
</dbReference>
<proteinExistence type="predicted"/>
<dbReference type="Gene3D" id="1.10.357.10">
    <property type="entry name" value="Tetracycline Repressor, domain 2"/>
    <property type="match status" value="1"/>
</dbReference>
<protein>
    <submittedName>
        <fullName evidence="4">TetR/AcrR family transcriptional regulator</fullName>
    </submittedName>
</protein>
<keyword evidence="5" id="KW-1185">Reference proteome</keyword>
<organism evidence="4 5">
    <name type="scientific">Microbacterium flavum</name>
    <dbReference type="NCBI Taxonomy" id="415216"/>
    <lineage>
        <taxon>Bacteria</taxon>
        <taxon>Bacillati</taxon>
        <taxon>Actinomycetota</taxon>
        <taxon>Actinomycetes</taxon>
        <taxon>Micrococcales</taxon>
        <taxon>Microbacteriaceae</taxon>
        <taxon>Microbacterium</taxon>
    </lineage>
</organism>
<dbReference type="Proteomes" id="UP000740605">
    <property type="component" value="Unassembled WGS sequence"/>
</dbReference>
<feature type="DNA-binding region" description="H-T-H motif" evidence="2">
    <location>
        <begin position="37"/>
        <end position="56"/>
    </location>
</feature>
<dbReference type="EMBL" id="JAFLHG010000015">
    <property type="protein sequence ID" value="MBT8799201.1"/>
    <property type="molecule type" value="Genomic_DNA"/>
</dbReference>
<dbReference type="InterPro" id="IPR001647">
    <property type="entry name" value="HTH_TetR"/>
</dbReference>
<evidence type="ECO:0000259" key="3">
    <source>
        <dbReference type="PROSITE" id="PS50977"/>
    </source>
</evidence>
<name>A0ABS5XXS4_9MICO</name>
<keyword evidence="1 2" id="KW-0238">DNA-binding</keyword>
<dbReference type="RefSeq" id="WP_215488432.1">
    <property type="nucleotide sequence ID" value="NZ_BAAAPJ010000004.1"/>
</dbReference>
<evidence type="ECO:0000313" key="4">
    <source>
        <dbReference type="EMBL" id="MBT8799201.1"/>
    </source>
</evidence>
<dbReference type="InterPro" id="IPR050109">
    <property type="entry name" value="HTH-type_TetR-like_transc_reg"/>
</dbReference>